<dbReference type="InterPro" id="IPR036737">
    <property type="entry name" value="OmpA-like_sf"/>
</dbReference>
<sequence>MSAARSPRWALSFADICLLLLGFFVLIQAQAVDRGRLAQGMRQAFGKSAPGPTSEAAMKLFEPGEAVLRPAARARLEALGREAARAQGGIRIESRGMDQASRRFDGWELAAARVAAVARAIKAGGLAEAQIEVAIPLMSGAESHSGQRLLITRK</sequence>
<dbReference type="Gene3D" id="3.30.1330.60">
    <property type="entry name" value="OmpA-like domain"/>
    <property type="match status" value="1"/>
</dbReference>
<keyword evidence="2" id="KW-0282">Flagellum</keyword>
<proteinExistence type="predicted"/>
<gene>
    <name evidence="2" type="ORF">CLG96_15675</name>
</gene>
<comment type="caution">
    <text evidence="2">The sequence shown here is derived from an EMBL/GenBank/DDBJ whole genome shotgun (WGS) entry which is preliminary data.</text>
</comment>
<feature type="domain" description="OmpA-like" evidence="1">
    <location>
        <begin position="60"/>
        <end position="133"/>
    </location>
</feature>
<accession>A0A2T5FUE5</accession>
<dbReference type="EMBL" id="NWBU01000016">
    <property type="protein sequence ID" value="PTQ08149.1"/>
    <property type="molecule type" value="Genomic_DNA"/>
</dbReference>
<keyword evidence="3" id="KW-1185">Reference proteome</keyword>
<dbReference type="AlphaFoldDB" id="A0A2T5FUE5"/>
<dbReference type="RefSeq" id="WP_107969309.1">
    <property type="nucleotide sequence ID" value="NZ_NWBU01000016.1"/>
</dbReference>
<dbReference type="Proteomes" id="UP000244162">
    <property type="component" value="Unassembled WGS sequence"/>
</dbReference>
<dbReference type="SUPFAM" id="SSF103088">
    <property type="entry name" value="OmpA-like"/>
    <property type="match status" value="1"/>
</dbReference>
<evidence type="ECO:0000259" key="1">
    <source>
        <dbReference type="Pfam" id="PF00691"/>
    </source>
</evidence>
<evidence type="ECO:0000313" key="2">
    <source>
        <dbReference type="EMBL" id="PTQ08149.1"/>
    </source>
</evidence>
<evidence type="ECO:0000313" key="3">
    <source>
        <dbReference type="Proteomes" id="UP000244162"/>
    </source>
</evidence>
<keyword evidence="2" id="KW-0966">Cell projection</keyword>
<keyword evidence="2" id="KW-0969">Cilium</keyword>
<dbReference type="Pfam" id="PF00691">
    <property type="entry name" value="OmpA"/>
    <property type="match status" value="1"/>
</dbReference>
<name>A0A2T5FUE5_9SPHN</name>
<dbReference type="OrthoDB" id="7564747at2"/>
<organism evidence="2 3">
    <name type="scientific">Sphingomonas oleivorans</name>
    <dbReference type="NCBI Taxonomy" id="1735121"/>
    <lineage>
        <taxon>Bacteria</taxon>
        <taxon>Pseudomonadati</taxon>
        <taxon>Pseudomonadota</taxon>
        <taxon>Alphaproteobacteria</taxon>
        <taxon>Sphingomonadales</taxon>
        <taxon>Sphingomonadaceae</taxon>
        <taxon>Sphingomonas</taxon>
    </lineage>
</organism>
<protein>
    <submittedName>
        <fullName evidence="2">Flagellar motor protein</fullName>
    </submittedName>
</protein>
<reference evidence="2 3" key="1">
    <citation type="submission" date="2017-09" db="EMBL/GenBank/DDBJ databases">
        <title>Sphingomonas panjinensis sp.nov., isolated from oil-contaminated soil.</title>
        <authorList>
            <person name="Wang L."/>
            <person name="Chen L."/>
        </authorList>
    </citation>
    <scope>NUCLEOTIDE SEQUENCE [LARGE SCALE GENOMIC DNA]</scope>
    <source>
        <strain evidence="2 3">FW-11</strain>
    </source>
</reference>
<dbReference type="InterPro" id="IPR006665">
    <property type="entry name" value="OmpA-like"/>
</dbReference>